<sequence>MVSGRRPWTTNQERKKGSHYERSNITKWWREAFRDAAIEAGVPHFDAITIEVTPILPDRRIQDTGACFPTAKAAIDGLVDAGVIDDDAPQYVPTITFHAPVICSQGGLEILIIPEVKNEKKHG</sequence>
<protein>
    <submittedName>
        <fullName evidence="2">Uncharacterized protein</fullName>
    </submittedName>
</protein>
<dbReference type="GO" id="GO:0000287">
    <property type="term" value="F:magnesium ion binding"/>
    <property type="evidence" value="ECO:0007669"/>
    <property type="project" value="InterPro"/>
</dbReference>
<gene>
    <name evidence="2" type="ORF">UFOVP1083_19</name>
    <name evidence="3" type="ORF">UFOVP1327_34</name>
</gene>
<organism evidence="2">
    <name type="scientific">uncultured Caudovirales phage</name>
    <dbReference type="NCBI Taxonomy" id="2100421"/>
    <lineage>
        <taxon>Viruses</taxon>
        <taxon>Duplodnaviria</taxon>
        <taxon>Heunggongvirae</taxon>
        <taxon>Uroviricota</taxon>
        <taxon>Caudoviricetes</taxon>
        <taxon>Peduoviridae</taxon>
        <taxon>Maltschvirus</taxon>
        <taxon>Maltschvirus maltsch</taxon>
    </lineage>
</organism>
<dbReference type="Gene3D" id="3.30.1330.70">
    <property type="entry name" value="Holliday junction resolvase RusA"/>
    <property type="match status" value="1"/>
</dbReference>
<dbReference type="GO" id="GO:0006310">
    <property type="term" value="P:DNA recombination"/>
    <property type="evidence" value="ECO:0007669"/>
    <property type="project" value="InterPro"/>
</dbReference>
<dbReference type="SUPFAM" id="SSF103084">
    <property type="entry name" value="Holliday junction resolvase RusA"/>
    <property type="match status" value="1"/>
</dbReference>
<evidence type="ECO:0000313" key="2">
    <source>
        <dbReference type="EMBL" id="CAB4182794.1"/>
    </source>
</evidence>
<feature type="compositionally biased region" description="Basic and acidic residues" evidence="1">
    <location>
        <begin position="12"/>
        <end position="21"/>
    </location>
</feature>
<feature type="region of interest" description="Disordered" evidence="1">
    <location>
        <begin position="1"/>
        <end position="21"/>
    </location>
</feature>
<reference evidence="2" key="1">
    <citation type="submission" date="2020-05" db="EMBL/GenBank/DDBJ databases">
        <authorList>
            <person name="Chiriac C."/>
            <person name="Salcher M."/>
            <person name="Ghai R."/>
            <person name="Kavagutti S V."/>
        </authorList>
    </citation>
    <scope>NUCLEOTIDE SEQUENCE</scope>
</reference>
<proteinExistence type="predicted"/>
<evidence type="ECO:0000313" key="3">
    <source>
        <dbReference type="EMBL" id="CAB4199353.1"/>
    </source>
</evidence>
<dbReference type="EMBL" id="LR797277">
    <property type="protein sequence ID" value="CAB4199353.1"/>
    <property type="molecule type" value="Genomic_DNA"/>
</dbReference>
<accession>A0A6J5QTF4</accession>
<dbReference type="EMBL" id="LR797036">
    <property type="protein sequence ID" value="CAB4182794.1"/>
    <property type="molecule type" value="Genomic_DNA"/>
</dbReference>
<name>A0A6J5QTF4_9CAUD</name>
<dbReference type="GO" id="GO:0006281">
    <property type="term" value="P:DNA repair"/>
    <property type="evidence" value="ECO:0007669"/>
    <property type="project" value="InterPro"/>
</dbReference>
<dbReference type="InterPro" id="IPR036614">
    <property type="entry name" value="RusA-like_sf"/>
</dbReference>
<evidence type="ECO:0000256" key="1">
    <source>
        <dbReference type="SAM" id="MobiDB-lite"/>
    </source>
</evidence>